<feature type="domain" description="PurE" evidence="6">
    <location>
        <begin position="3"/>
        <end position="154"/>
    </location>
</feature>
<comment type="pathway">
    <text evidence="3 4">Purine metabolism; IMP biosynthesis via de novo pathway; 5-amino-1-(5-phospho-D-ribosyl)imidazole-4-carboxylate from 5-amino-1-(5-phospho-D-ribosyl)imidazole (N5-CAIR route): step 2/2.</text>
</comment>
<keyword evidence="1 3" id="KW-0658">Purine biosynthesis</keyword>
<dbReference type="SMART" id="SM01001">
    <property type="entry name" value="AIRC"/>
    <property type="match status" value="1"/>
</dbReference>
<dbReference type="InterPro" id="IPR024694">
    <property type="entry name" value="PurE_prokaryotes"/>
</dbReference>
<sequence length="158" mass="16371">MTNSVAIVMGSKSDMALAEATKEVLDGYEIGSMIKVLSAHRTPEALKEFIETTIKDGTKVFVGIAGLAAHLSGNIAAHTTLPVIGIPGDGGPLNGLDALFSTVQMPRGVPVATVAIGKAGAVNAGHLAAQMLATGDQDLAKKIADQREEQKRILLEDQ</sequence>
<evidence type="ECO:0000256" key="4">
    <source>
        <dbReference type="PIRNR" id="PIRNR001338"/>
    </source>
</evidence>
<accession>D6PCX3</accession>
<evidence type="ECO:0000256" key="1">
    <source>
        <dbReference type="ARBA" id="ARBA00022755"/>
    </source>
</evidence>
<organism evidence="7">
    <name type="scientific">uncultured marine bacterium MedDCM-OCT-S04-C385</name>
    <dbReference type="NCBI Taxonomy" id="743055"/>
    <lineage>
        <taxon>Bacteria</taxon>
        <taxon>environmental samples</taxon>
    </lineage>
</organism>
<proteinExistence type="inferred from homology"/>
<dbReference type="Gene3D" id="3.40.50.1970">
    <property type="match status" value="1"/>
</dbReference>
<evidence type="ECO:0000256" key="5">
    <source>
        <dbReference type="PIRSR" id="PIRSR001338-1"/>
    </source>
</evidence>
<reference evidence="7" key="1">
    <citation type="journal article" date="2010" name="ISME J.">
        <title>Metagenome of the Mediterranean deep chlorophyll maximum studied by direct and fosmid library 454 pyrosequencing.</title>
        <authorList>
            <person name="Ghai R."/>
            <person name="Martin-Cuadrado A.B."/>
            <person name="Molto A.G."/>
            <person name="Heredia I.G."/>
            <person name="Cabrera R."/>
            <person name="Martin J."/>
            <person name="Verdu M."/>
            <person name="Deschamps P."/>
            <person name="Moreira D."/>
            <person name="Lopez-Garcia P."/>
            <person name="Mira A."/>
            <person name="Rodriguez-Valera F."/>
        </authorList>
    </citation>
    <scope>NUCLEOTIDE SEQUENCE</scope>
</reference>
<keyword evidence="2 3" id="KW-0413">Isomerase</keyword>
<dbReference type="PANTHER" id="PTHR23046">
    <property type="entry name" value="PHOSPHORIBOSYLAMINOIMIDAZOLE CARBOXYLASE CATALYTIC SUBUNIT"/>
    <property type="match status" value="1"/>
</dbReference>
<dbReference type="HAMAP" id="MF_01929">
    <property type="entry name" value="PurE_classI"/>
    <property type="match status" value="1"/>
</dbReference>
<dbReference type="Pfam" id="PF00731">
    <property type="entry name" value="AIRC"/>
    <property type="match status" value="1"/>
</dbReference>
<comment type="catalytic activity">
    <reaction evidence="3 4">
        <text>5-carboxyamino-1-(5-phospho-D-ribosyl)imidazole + H(+) = 5-amino-1-(5-phospho-D-ribosyl)imidazole-4-carboxylate</text>
        <dbReference type="Rhea" id="RHEA:13193"/>
        <dbReference type="ChEBI" id="CHEBI:15378"/>
        <dbReference type="ChEBI" id="CHEBI:58730"/>
        <dbReference type="ChEBI" id="CHEBI:77657"/>
        <dbReference type="EC" id="5.4.99.18"/>
    </reaction>
</comment>
<dbReference type="EC" id="5.4.99.18" evidence="3 4"/>
<dbReference type="PIRSF" id="PIRSF001338">
    <property type="entry name" value="AIR_carboxylase"/>
    <property type="match status" value="1"/>
</dbReference>
<dbReference type="EMBL" id="GU942988">
    <property type="protein sequence ID" value="ADD93574.1"/>
    <property type="molecule type" value="Genomic_DNA"/>
</dbReference>
<gene>
    <name evidence="3" type="primary">purE</name>
</gene>
<dbReference type="SUPFAM" id="SSF52255">
    <property type="entry name" value="N5-CAIR mutase (phosphoribosylaminoimidazole carboxylase, PurE)"/>
    <property type="match status" value="1"/>
</dbReference>
<comment type="similarity">
    <text evidence="3">Belongs to the AIR carboxylase family. Class I subfamily.</text>
</comment>
<dbReference type="AlphaFoldDB" id="D6PCX3"/>
<name>D6PCX3_9BACT</name>
<evidence type="ECO:0000256" key="2">
    <source>
        <dbReference type="ARBA" id="ARBA00023235"/>
    </source>
</evidence>
<evidence type="ECO:0000256" key="3">
    <source>
        <dbReference type="HAMAP-Rule" id="MF_01929"/>
    </source>
</evidence>
<dbReference type="InterPro" id="IPR033747">
    <property type="entry name" value="PurE_ClassI"/>
</dbReference>
<evidence type="ECO:0000313" key="7">
    <source>
        <dbReference type="EMBL" id="ADD93574.1"/>
    </source>
</evidence>
<dbReference type="GO" id="GO:0006189">
    <property type="term" value="P:'de novo' IMP biosynthetic process"/>
    <property type="evidence" value="ECO:0007669"/>
    <property type="project" value="UniProtKB-UniRule"/>
</dbReference>
<evidence type="ECO:0000259" key="6">
    <source>
        <dbReference type="SMART" id="SM01001"/>
    </source>
</evidence>
<dbReference type="UniPathway" id="UPA00074">
    <property type="reaction ID" value="UER00943"/>
</dbReference>
<comment type="function">
    <text evidence="3 4">Catalyzes the conversion of N5-carboxyaminoimidazole ribonucleotide (N5-CAIR) to 4-carboxy-5-aminoimidazole ribonucleotide (CAIR).</text>
</comment>
<feature type="binding site" evidence="3 5">
    <location>
        <position position="14"/>
    </location>
    <ligand>
        <name>substrate</name>
    </ligand>
</feature>
<dbReference type="InterPro" id="IPR000031">
    <property type="entry name" value="PurE_dom"/>
</dbReference>
<dbReference type="NCBIfam" id="TIGR01162">
    <property type="entry name" value="purE"/>
    <property type="match status" value="1"/>
</dbReference>
<dbReference type="PANTHER" id="PTHR23046:SF2">
    <property type="entry name" value="PHOSPHORIBOSYLAMINOIMIDAZOLE CARBOXYLASE"/>
    <property type="match status" value="1"/>
</dbReference>
<dbReference type="GO" id="GO:0034023">
    <property type="term" value="F:5-(carboxyamino)imidazole ribonucleotide mutase activity"/>
    <property type="evidence" value="ECO:0007669"/>
    <property type="project" value="UniProtKB-UniRule"/>
</dbReference>
<feature type="binding site" evidence="3 5">
    <location>
        <position position="41"/>
    </location>
    <ligand>
        <name>substrate</name>
    </ligand>
</feature>
<feature type="binding site" evidence="3 5">
    <location>
        <position position="11"/>
    </location>
    <ligand>
        <name>substrate</name>
    </ligand>
</feature>
<protein>
    <recommendedName>
        <fullName evidence="3 4">N5-carboxyaminoimidazole ribonucleotide mutase</fullName>
        <shortName evidence="3 4">N5-CAIR mutase</shortName>
        <ecNumber evidence="3 4">5.4.99.18</ecNumber>
    </recommendedName>
    <alternativeName>
        <fullName evidence="3">5-(carboxyamino)imidazole ribonucleotide mutase</fullName>
    </alternativeName>
</protein>